<dbReference type="InterPro" id="IPR018551">
    <property type="entry name" value="DUF2007"/>
</dbReference>
<feature type="domain" description="DUF2007" evidence="1">
    <location>
        <begin position="8"/>
        <end position="72"/>
    </location>
</feature>
<evidence type="ECO:0000259" key="1">
    <source>
        <dbReference type="Pfam" id="PF09413"/>
    </source>
</evidence>
<dbReference type="AlphaFoldDB" id="A0A174LQV3"/>
<dbReference type="EMBL" id="CYZU01000070">
    <property type="protein sequence ID" value="CUP24408.1"/>
    <property type="molecule type" value="Genomic_DNA"/>
</dbReference>
<protein>
    <recommendedName>
        <fullName evidence="1">DUF2007 domain-containing protein</fullName>
    </recommendedName>
</protein>
<name>A0A174LQV3_9FIRM</name>
<organism evidence="2 3">
    <name type="scientific">Faecalicatena contorta</name>
    <dbReference type="NCBI Taxonomy" id="39482"/>
    <lineage>
        <taxon>Bacteria</taxon>
        <taxon>Bacillati</taxon>
        <taxon>Bacillota</taxon>
        <taxon>Clostridia</taxon>
        <taxon>Lachnospirales</taxon>
        <taxon>Lachnospiraceae</taxon>
        <taxon>Faecalicatena</taxon>
    </lineage>
</organism>
<dbReference type="Pfam" id="PF09413">
    <property type="entry name" value="DUF2007"/>
    <property type="match status" value="1"/>
</dbReference>
<dbReference type="OrthoDB" id="2062463at2"/>
<dbReference type="STRING" id="39482.ERS852491_04639"/>
<proteinExistence type="predicted"/>
<dbReference type="Proteomes" id="UP000095544">
    <property type="component" value="Unassembled WGS sequence"/>
</dbReference>
<sequence length="80" mass="8835">MEGMKVTKVCTARDKVEAEMILDILGQHNIQAFRQGIASGGLMDIYTGNSIFGEDIFADESDVEAARELIWNIIEGAEEE</sequence>
<dbReference type="RefSeq" id="WP_050639893.1">
    <property type="nucleotide sequence ID" value="NZ_CABKUE010000007.1"/>
</dbReference>
<reference evidence="2 3" key="1">
    <citation type="submission" date="2015-09" db="EMBL/GenBank/DDBJ databases">
        <authorList>
            <consortium name="Pathogen Informatics"/>
        </authorList>
    </citation>
    <scope>NUCLEOTIDE SEQUENCE [LARGE SCALE GENOMIC DNA]</scope>
    <source>
        <strain evidence="2 3">2789STDY5834876</strain>
    </source>
</reference>
<gene>
    <name evidence="2" type="ORF">ERS852491_04639</name>
</gene>
<evidence type="ECO:0000313" key="2">
    <source>
        <dbReference type="EMBL" id="CUP24408.1"/>
    </source>
</evidence>
<accession>A0A174LQV3</accession>
<evidence type="ECO:0000313" key="3">
    <source>
        <dbReference type="Proteomes" id="UP000095544"/>
    </source>
</evidence>